<proteinExistence type="predicted"/>
<dbReference type="AlphaFoldDB" id="C7R554"/>
<gene>
    <name evidence="2" type="ordered locus">Jden_0056</name>
</gene>
<feature type="transmembrane region" description="Helical" evidence="1">
    <location>
        <begin position="26"/>
        <end position="48"/>
    </location>
</feature>
<evidence type="ECO:0000256" key="1">
    <source>
        <dbReference type="SAM" id="Phobius"/>
    </source>
</evidence>
<organism evidence="2 3">
    <name type="scientific">Jonesia denitrificans (strain ATCC 14870 / DSM 20603 / BCRC 15368 / CIP 55.134 / JCM 11481 / NBRC 15587 / NCTC 10816 / Prevot 55134)</name>
    <name type="common">Listeria denitrificans</name>
    <dbReference type="NCBI Taxonomy" id="471856"/>
    <lineage>
        <taxon>Bacteria</taxon>
        <taxon>Bacillati</taxon>
        <taxon>Actinomycetota</taxon>
        <taxon>Actinomycetes</taxon>
        <taxon>Micrococcales</taxon>
        <taxon>Jonesiaceae</taxon>
        <taxon>Jonesia</taxon>
    </lineage>
</organism>
<sequence length="119" mass="13255">MRHFLETFLFLLGGIALISRPMGSPWWVVLIVQVLISAAYYHTVRPLIEKASDSEKRSSVDIYRNNVGILLMAGVIGIYTPAAFVVGGLLIVISIVIAFRSFKYDEPVKDRGAKILRGF</sequence>
<keyword evidence="3" id="KW-1185">Reference proteome</keyword>
<accession>C7R554</accession>
<dbReference type="Proteomes" id="UP000000628">
    <property type="component" value="Chromosome"/>
</dbReference>
<evidence type="ECO:0000313" key="2">
    <source>
        <dbReference type="EMBL" id="ACV07732.1"/>
    </source>
</evidence>
<dbReference type="KEGG" id="jde:Jden_0056"/>
<keyword evidence="1" id="KW-0472">Membrane</keyword>
<name>C7R554_JONDD</name>
<protein>
    <submittedName>
        <fullName evidence="2">Uncharacterized protein</fullName>
    </submittedName>
</protein>
<evidence type="ECO:0000313" key="3">
    <source>
        <dbReference type="Proteomes" id="UP000000628"/>
    </source>
</evidence>
<keyword evidence="1" id="KW-1133">Transmembrane helix</keyword>
<dbReference type="HOGENOM" id="CLU_2058219_0_0_11"/>
<dbReference type="STRING" id="471856.Jden_0056"/>
<dbReference type="EMBL" id="CP001706">
    <property type="protein sequence ID" value="ACV07732.1"/>
    <property type="molecule type" value="Genomic_DNA"/>
</dbReference>
<keyword evidence="1" id="KW-0812">Transmembrane</keyword>
<reference evidence="2 3" key="1">
    <citation type="journal article" date="2009" name="Stand. Genomic Sci.">
        <title>Complete genome sequence of Jonesia denitrificans type strain (Prevot 55134).</title>
        <authorList>
            <person name="Pukall R."/>
            <person name="Gehrich-Schroter G."/>
            <person name="Lapidus A."/>
            <person name="Nolan M."/>
            <person name="Glavina Del Rio T."/>
            <person name="Lucas S."/>
            <person name="Chen F."/>
            <person name="Tice H."/>
            <person name="Pitluck S."/>
            <person name="Cheng J.F."/>
            <person name="Copeland A."/>
            <person name="Saunders E."/>
            <person name="Brettin T."/>
            <person name="Detter J.C."/>
            <person name="Bruce D."/>
            <person name="Goodwin L."/>
            <person name="Pati A."/>
            <person name="Ivanova N."/>
            <person name="Mavromatis K."/>
            <person name="Ovchinnikova G."/>
            <person name="Chen A."/>
            <person name="Palaniappan K."/>
            <person name="Land M."/>
            <person name="Hauser L."/>
            <person name="Chang Y.J."/>
            <person name="Jeffries C.D."/>
            <person name="Chain P."/>
            <person name="Goker M."/>
            <person name="Bristow J."/>
            <person name="Eisen J.A."/>
            <person name="Markowitz V."/>
            <person name="Hugenholtz P."/>
            <person name="Kyrpides N.C."/>
            <person name="Klenk H.P."/>
            <person name="Han C."/>
        </authorList>
    </citation>
    <scope>NUCLEOTIDE SEQUENCE [LARGE SCALE GENOMIC DNA]</scope>
    <source>
        <strain evidence="3">ATCC 14870 / DSM 20603 / BCRC 15368 / CIP 55.134 / JCM 11481 / NBRC 15587 / NCTC 10816 / Prevot 55134</strain>
    </source>
</reference>
<dbReference type="RefSeq" id="WP_012805837.1">
    <property type="nucleotide sequence ID" value="NC_013174.1"/>
</dbReference>
<feature type="transmembrane region" description="Helical" evidence="1">
    <location>
        <begin position="69"/>
        <end position="99"/>
    </location>
</feature>